<dbReference type="EMBL" id="FZQP02001904">
    <property type="protein sequence ID" value="VVC94238.1"/>
    <property type="molecule type" value="Genomic_DNA"/>
</dbReference>
<feature type="region of interest" description="Disordered" evidence="13">
    <location>
        <begin position="287"/>
        <end position="322"/>
    </location>
</feature>
<evidence type="ECO:0000256" key="13">
    <source>
        <dbReference type="SAM" id="MobiDB-lite"/>
    </source>
</evidence>
<dbReference type="Gene3D" id="1.10.510.10">
    <property type="entry name" value="Transferase(Phosphotransferase) domain 1"/>
    <property type="match status" value="1"/>
</dbReference>
<dbReference type="Pfam" id="PF00069">
    <property type="entry name" value="Pkinase"/>
    <property type="match status" value="1"/>
</dbReference>
<organism evidence="15 16">
    <name type="scientific">Leptidea sinapis</name>
    <dbReference type="NCBI Taxonomy" id="189913"/>
    <lineage>
        <taxon>Eukaryota</taxon>
        <taxon>Metazoa</taxon>
        <taxon>Ecdysozoa</taxon>
        <taxon>Arthropoda</taxon>
        <taxon>Hexapoda</taxon>
        <taxon>Insecta</taxon>
        <taxon>Pterygota</taxon>
        <taxon>Neoptera</taxon>
        <taxon>Endopterygota</taxon>
        <taxon>Lepidoptera</taxon>
        <taxon>Glossata</taxon>
        <taxon>Ditrysia</taxon>
        <taxon>Papilionoidea</taxon>
        <taxon>Pieridae</taxon>
        <taxon>Dismorphiinae</taxon>
        <taxon>Leptidea</taxon>
    </lineage>
</organism>
<name>A0A5E4Q7H7_9NEOP</name>
<accession>A0A5E4Q7H7</accession>
<protein>
    <recommendedName>
        <fullName evidence="3">Serine/threonine-protein kinase ULK3</fullName>
        <ecNumber evidence="2">2.7.11.1</ecNumber>
    </recommendedName>
    <alternativeName>
        <fullName evidence="10">Unc-51-like kinase 3</fullName>
    </alternativeName>
</protein>
<dbReference type="PROSITE" id="PS00108">
    <property type="entry name" value="PROTEIN_KINASE_ST"/>
    <property type="match status" value="1"/>
</dbReference>
<dbReference type="GO" id="GO:0000045">
    <property type="term" value="P:autophagosome assembly"/>
    <property type="evidence" value="ECO:0007669"/>
    <property type="project" value="TreeGrafter"/>
</dbReference>
<feature type="domain" description="Protein kinase" evidence="14">
    <location>
        <begin position="1"/>
        <end position="166"/>
    </location>
</feature>
<dbReference type="AlphaFoldDB" id="A0A5E4Q7H7"/>
<dbReference type="EC" id="2.7.11.1" evidence="2"/>
<evidence type="ECO:0000256" key="8">
    <source>
        <dbReference type="ARBA" id="ARBA00022777"/>
    </source>
</evidence>
<evidence type="ECO:0000256" key="11">
    <source>
        <dbReference type="ARBA" id="ARBA00047899"/>
    </source>
</evidence>
<dbReference type="PANTHER" id="PTHR24348">
    <property type="entry name" value="SERINE/THREONINE-PROTEIN KINASE UNC-51-RELATED"/>
    <property type="match status" value="1"/>
</dbReference>
<dbReference type="InterPro" id="IPR007330">
    <property type="entry name" value="MIT_dom"/>
</dbReference>
<comment type="catalytic activity">
    <reaction evidence="11">
        <text>L-threonyl-[protein] + ATP = O-phospho-L-threonyl-[protein] + ADP + H(+)</text>
        <dbReference type="Rhea" id="RHEA:46608"/>
        <dbReference type="Rhea" id="RHEA-COMP:11060"/>
        <dbReference type="Rhea" id="RHEA-COMP:11605"/>
        <dbReference type="ChEBI" id="CHEBI:15378"/>
        <dbReference type="ChEBI" id="CHEBI:30013"/>
        <dbReference type="ChEBI" id="CHEBI:30616"/>
        <dbReference type="ChEBI" id="CHEBI:61977"/>
        <dbReference type="ChEBI" id="CHEBI:456216"/>
        <dbReference type="EC" id="2.7.11.1"/>
    </reaction>
</comment>
<keyword evidence="9" id="KW-0072">Autophagy</keyword>
<keyword evidence="8" id="KW-0418">Kinase</keyword>
<keyword evidence="6" id="KW-0808">Transferase</keyword>
<feature type="region of interest" description="Disordered" evidence="13">
    <location>
        <begin position="244"/>
        <end position="264"/>
    </location>
</feature>
<comment type="catalytic activity">
    <reaction evidence="12">
        <text>L-seryl-[protein] + ATP = O-phospho-L-seryl-[protein] + ADP + H(+)</text>
        <dbReference type="Rhea" id="RHEA:17989"/>
        <dbReference type="Rhea" id="RHEA-COMP:9863"/>
        <dbReference type="Rhea" id="RHEA-COMP:11604"/>
        <dbReference type="ChEBI" id="CHEBI:15378"/>
        <dbReference type="ChEBI" id="CHEBI:29999"/>
        <dbReference type="ChEBI" id="CHEBI:30616"/>
        <dbReference type="ChEBI" id="CHEBI:83421"/>
        <dbReference type="ChEBI" id="CHEBI:456216"/>
        <dbReference type="EC" id="2.7.11.1"/>
    </reaction>
</comment>
<dbReference type="GO" id="GO:0000422">
    <property type="term" value="P:autophagy of mitochondrion"/>
    <property type="evidence" value="ECO:0007669"/>
    <property type="project" value="TreeGrafter"/>
</dbReference>
<dbReference type="Pfam" id="PF04212">
    <property type="entry name" value="MIT"/>
    <property type="match status" value="1"/>
</dbReference>
<evidence type="ECO:0000259" key="14">
    <source>
        <dbReference type="PROSITE" id="PS50011"/>
    </source>
</evidence>
<dbReference type="InterPro" id="IPR000719">
    <property type="entry name" value="Prot_kinase_dom"/>
</dbReference>
<evidence type="ECO:0000313" key="16">
    <source>
        <dbReference type="Proteomes" id="UP000324832"/>
    </source>
</evidence>
<dbReference type="GO" id="GO:0005829">
    <property type="term" value="C:cytosol"/>
    <property type="evidence" value="ECO:0007669"/>
    <property type="project" value="TreeGrafter"/>
</dbReference>
<gene>
    <name evidence="15" type="ORF">LSINAPIS_LOCUS6237</name>
</gene>
<dbReference type="GO" id="GO:0010506">
    <property type="term" value="P:regulation of autophagy"/>
    <property type="evidence" value="ECO:0007669"/>
    <property type="project" value="InterPro"/>
</dbReference>
<dbReference type="GO" id="GO:0004674">
    <property type="term" value="F:protein serine/threonine kinase activity"/>
    <property type="evidence" value="ECO:0007669"/>
    <property type="project" value="UniProtKB-KW"/>
</dbReference>
<reference evidence="15 16" key="1">
    <citation type="submission" date="2017-07" db="EMBL/GenBank/DDBJ databases">
        <authorList>
            <person name="Talla V."/>
            <person name="Backstrom N."/>
        </authorList>
    </citation>
    <scope>NUCLEOTIDE SEQUENCE [LARGE SCALE GENOMIC DNA]</scope>
</reference>
<dbReference type="InterPro" id="IPR011009">
    <property type="entry name" value="Kinase-like_dom_sf"/>
</dbReference>
<evidence type="ECO:0000256" key="12">
    <source>
        <dbReference type="ARBA" id="ARBA00048679"/>
    </source>
</evidence>
<keyword evidence="4" id="KW-0963">Cytoplasm</keyword>
<dbReference type="GO" id="GO:0034045">
    <property type="term" value="C:phagophore assembly site membrane"/>
    <property type="evidence" value="ECO:0007669"/>
    <property type="project" value="TreeGrafter"/>
</dbReference>
<evidence type="ECO:0000256" key="10">
    <source>
        <dbReference type="ARBA" id="ARBA00032242"/>
    </source>
</evidence>
<sequence>MIVLLRRRSIQVHPAVRPRARETGVVHMDLKPHNLLLHKGSDGKYVLKLADFGFAQLVTPGADSEDWRSVRGSPLYMAPEMLSGIYDARVDLWSVGVIMYECLFGRAPYASRTLQELLDKLRSRAPVQIPPNSHISSGCADLLTRLLQHDPDTRISYEELFAHPYLDLEHMPSKENYDKGVSLIKQAIEEECRGEWGAALTTYGAGLRFLVPCAALEADRMRRTALTAKLCTYMDRAEELKRRLKDGRKGAASDAENGSESTGSARTSSALAVCCALPSAGAQSHSYQISEAASDSRGDITGTLDHAGGTEGTEPREELGHKCRSNGLARLLKRFPRGNVGKEEPPKKSSEPNAVDDHNDVCRIT</sequence>
<dbReference type="SMART" id="SM00220">
    <property type="entry name" value="S_TKc"/>
    <property type="match status" value="1"/>
</dbReference>
<dbReference type="PANTHER" id="PTHR24348:SF65">
    <property type="entry name" value="SERINE_THREONINE-PROTEIN KINASE ULK3"/>
    <property type="match status" value="1"/>
</dbReference>
<dbReference type="GO" id="GO:0005776">
    <property type="term" value="C:autophagosome"/>
    <property type="evidence" value="ECO:0007669"/>
    <property type="project" value="TreeGrafter"/>
</dbReference>
<dbReference type="GO" id="GO:0005524">
    <property type="term" value="F:ATP binding"/>
    <property type="evidence" value="ECO:0007669"/>
    <property type="project" value="InterPro"/>
</dbReference>
<comment type="subcellular location">
    <subcellularLocation>
        <location evidence="1">Cytoplasm</location>
    </subcellularLocation>
</comment>
<dbReference type="PROSITE" id="PS50011">
    <property type="entry name" value="PROTEIN_KINASE_DOM"/>
    <property type="match status" value="1"/>
</dbReference>
<evidence type="ECO:0000256" key="3">
    <source>
        <dbReference type="ARBA" id="ARBA00021644"/>
    </source>
</evidence>
<dbReference type="GO" id="GO:0061709">
    <property type="term" value="P:reticulophagy"/>
    <property type="evidence" value="ECO:0007669"/>
    <property type="project" value="TreeGrafter"/>
</dbReference>
<feature type="compositionally biased region" description="Basic and acidic residues" evidence="13">
    <location>
        <begin position="340"/>
        <end position="365"/>
    </location>
</feature>
<dbReference type="Gene3D" id="1.20.58.80">
    <property type="entry name" value="Phosphotransferase system, lactose/cellobiose-type IIA subunit"/>
    <property type="match status" value="1"/>
</dbReference>
<dbReference type="InterPro" id="IPR036181">
    <property type="entry name" value="MIT_dom_sf"/>
</dbReference>
<evidence type="ECO:0000313" key="15">
    <source>
        <dbReference type="EMBL" id="VVC94238.1"/>
    </source>
</evidence>
<dbReference type="InterPro" id="IPR008271">
    <property type="entry name" value="Ser/Thr_kinase_AS"/>
</dbReference>
<keyword evidence="16" id="KW-1185">Reference proteome</keyword>
<feature type="region of interest" description="Disordered" evidence="13">
    <location>
        <begin position="335"/>
        <end position="365"/>
    </location>
</feature>
<keyword evidence="7" id="KW-0677">Repeat</keyword>
<dbReference type="SUPFAM" id="SSF56112">
    <property type="entry name" value="Protein kinase-like (PK-like)"/>
    <property type="match status" value="1"/>
</dbReference>
<keyword evidence="5" id="KW-0723">Serine/threonine-protein kinase</keyword>
<proteinExistence type="predicted"/>
<dbReference type="SMART" id="SM00745">
    <property type="entry name" value="MIT"/>
    <property type="match status" value="1"/>
</dbReference>
<evidence type="ECO:0000256" key="1">
    <source>
        <dbReference type="ARBA" id="ARBA00004496"/>
    </source>
</evidence>
<evidence type="ECO:0000256" key="5">
    <source>
        <dbReference type="ARBA" id="ARBA00022527"/>
    </source>
</evidence>
<evidence type="ECO:0000256" key="6">
    <source>
        <dbReference type="ARBA" id="ARBA00022679"/>
    </source>
</evidence>
<dbReference type="GO" id="GO:0034727">
    <property type="term" value="P:piecemeal microautophagy of the nucleus"/>
    <property type="evidence" value="ECO:0007669"/>
    <property type="project" value="TreeGrafter"/>
</dbReference>
<dbReference type="InterPro" id="IPR045269">
    <property type="entry name" value="Atg1-like"/>
</dbReference>
<dbReference type="Proteomes" id="UP000324832">
    <property type="component" value="Unassembled WGS sequence"/>
</dbReference>
<evidence type="ECO:0000256" key="2">
    <source>
        <dbReference type="ARBA" id="ARBA00012513"/>
    </source>
</evidence>
<evidence type="ECO:0000256" key="4">
    <source>
        <dbReference type="ARBA" id="ARBA00022490"/>
    </source>
</evidence>
<evidence type="ECO:0000256" key="7">
    <source>
        <dbReference type="ARBA" id="ARBA00022737"/>
    </source>
</evidence>
<dbReference type="SUPFAM" id="SSF116846">
    <property type="entry name" value="MIT domain"/>
    <property type="match status" value="1"/>
</dbReference>
<dbReference type="GO" id="GO:0042594">
    <property type="term" value="P:response to starvation"/>
    <property type="evidence" value="ECO:0007669"/>
    <property type="project" value="TreeGrafter"/>
</dbReference>
<evidence type="ECO:0000256" key="9">
    <source>
        <dbReference type="ARBA" id="ARBA00023006"/>
    </source>
</evidence>